<dbReference type="AlphaFoldDB" id="A0A1X7SMV9"/>
<reference evidence="3" key="2">
    <citation type="submission" date="2017-05" db="UniProtKB">
        <authorList>
            <consortium name="EnsemblMetazoa"/>
        </authorList>
    </citation>
    <scope>IDENTIFICATION</scope>
</reference>
<evidence type="ECO:0000313" key="4">
    <source>
        <dbReference type="Proteomes" id="UP000007879"/>
    </source>
</evidence>
<feature type="region of interest" description="Disordered" evidence="1">
    <location>
        <begin position="256"/>
        <end position="294"/>
    </location>
</feature>
<dbReference type="PANTHER" id="PTHR47331:SF1">
    <property type="entry name" value="GAG-LIKE PROTEIN"/>
    <property type="match status" value="1"/>
</dbReference>
<dbReference type="EnsemblMetazoa" id="Aqu2.1.03420_001">
    <property type="protein sequence ID" value="Aqu2.1.03420_001"/>
    <property type="gene ID" value="Aqu2.1.03420"/>
</dbReference>
<dbReference type="InterPro" id="IPR040676">
    <property type="entry name" value="DUF5641"/>
</dbReference>
<dbReference type="eggNOG" id="KOG0017">
    <property type="taxonomic scope" value="Eukaryota"/>
</dbReference>
<keyword evidence="4" id="KW-1185">Reference proteome</keyword>
<reference evidence="4" key="1">
    <citation type="journal article" date="2010" name="Nature">
        <title>The Amphimedon queenslandica genome and the evolution of animal complexity.</title>
        <authorList>
            <person name="Srivastava M."/>
            <person name="Simakov O."/>
            <person name="Chapman J."/>
            <person name="Fahey B."/>
            <person name="Gauthier M.E."/>
            <person name="Mitros T."/>
            <person name="Richards G.S."/>
            <person name="Conaco C."/>
            <person name="Dacre M."/>
            <person name="Hellsten U."/>
            <person name="Larroux C."/>
            <person name="Putnam N.H."/>
            <person name="Stanke M."/>
            <person name="Adamska M."/>
            <person name="Darling A."/>
            <person name="Degnan S.M."/>
            <person name="Oakley T.H."/>
            <person name="Plachetzki D.C."/>
            <person name="Zhai Y."/>
            <person name="Adamski M."/>
            <person name="Calcino A."/>
            <person name="Cummins S.F."/>
            <person name="Goodstein D.M."/>
            <person name="Harris C."/>
            <person name="Jackson D.J."/>
            <person name="Leys S.P."/>
            <person name="Shu S."/>
            <person name="Woodcroft B.J."/>
            <person name="Vervoort M."/>
            <person name="Kosik K.S."/>
            <person name="Manning G."/>
            <person name="Degnan B.M."/>
            <person name="Rokhsar D.S."/>
        </authorList>
    </citation>
    <scope>NUCLEOTIDE SEQUENCE [LARGE SCALE GENOMIC DNA]</scope>
</reference>
<dbReference type="InterPro" id="IPR001584">
    <property type="entry name" value="Integrase_cat-core"/>
</dbReference>
<dbReference type="Pfam" id="PF18701">
    <property type="entry name" value="DUF5641"/>
    <property type="match status" value="1"/>
</dbReference>
<dbReference type="EnsemblMetazoa" id="XM_011410848.1">
    <property type="protein sequence ID" value="XP_011409150.1"/>
    <property type="gene ID" value="LOC105316051"/>
</dbReference>
<gene>
    <name evidence="3" type="primary">105316051</name>
</gene>
<protein>
    <recommendedName>
        <fullName evidence="2">Integrase catalytic domain-containing protein</fullName>
    </recommendedName>
</protein>
<dbReference type="GO" id="GO:0003676">
    <property type="term" value="F:nucleic acid binding"/>
    <property type="evidence" value="ECO:0007669"/>
    <property type="project" value="InterPro"/>
</dbReference>
<evidence type="ECO:0000259" key="2">
    <source>
        <dbReference type="PROSITE" id="PS50994"/>
    </source>
</evidence>
<dbReference type="InParanoid" id="A0A1X7SMV9"/>
<dbReference type="InterPro" id="IPR036397">
    <property type="entry name" value="RNaseH_sf"/>
</dbReference>
<dbReference type="OrthoDB" id="5985848at2759"/>
<dbReference type="InterPro" id="IPR012337">
    <property type="entry name" value="RNaseH-like_sf"/>
</dbReference>
<dbReference type="OMA" id="FERRAAC"/>
<dbReference type="KEGG" id="aqu:105316051"/>
<feature type="compositionally biased region" description="Low complexity" evidence="1">
    <location>
        <begin position="260"/>
        <end position="272"/>
    </location>
</feature>
<dbReference type="PROSITE" id="PS50994">
    <property type="entry name" value="INTEGRASE"/>
    <property type="match status" value="1"/>
</dbReference>
<dbReference type="SUPFAM" id="SSF53098">
    <property type="entry name" value="Ribonuclease H-like"/>
    <property type="match status" value="1"/>
</dbReference>
<dbReference type="Gene3D" id="3.30.420.10">
    <property type="entry name" value="Ribonuclease H-like superfamily/Ribonuclease H"/>
    <property type="match status" value="1"/>
</dbReference>
<evidence type="ECO:0000313" key="3">
    <source>
        <dbReference type="EnsemblMetazoa" id="Aqu2.1.03420_001"/>
    </source>
</evidence>
<dbReference type="PANTHER" id="PTHR47331">
    <property type="entry name" value="PHD-TYPE DOMAIN-CONTAINING PROTEIN"/>
    <property type="match status" value="1"/>
</dbReference>
<dbReference type="Proteomes" id="UP000007879">
    <property type="component" value="Unassembled WGS sequence"/>
</dbReference>
<evidence type="ECO:0000256" key="1">
    <source>
        <dbReference type="SAM" id="MobiDB-lite"/>
    </source>
</evidence>
<dbReference type="GO" id="GO:0015074">
    <property type="term" value="P:DNA integration"/>
    <property type="evidence" value="ECO:0007669"/>
    <property type="project" value="InterPro"/>
</dbReference>
<organism evidence="3">
    <name type="scientific">Amphimedon queenslandica</name>
    <name type="common">Sponge</name>
    <dbReference type="NCBI Taxonomy" id="400682"/>
    <lineage>
        <taxon>Eukaryota</taxon>
        <taxon>Metazoa</taxon>
        <taxon>Porifera</taxon>
        <taxon>Demospongiae</taxon>
        <taxon>Heteroscleromorpha</taxon>
        <taxon>Haplosclerida</taxon>
        <taxon>Niphatidae</taxon>
        <taxon>Amphimedon</taxon>
    </lineage>
</organism>
<proteinExistence type="predicted"/>
<name>A0A1X7SMV9_AMPQE</name>
<accession>A0A1X7SMV9</accession>
<feature type="domain" description="Integrase catalytic" evidence="2">
    <location>
        <begin position="1"/>
        <end position="135"/>
    </location>
</feature>
<dbReference type="STRING" id="400682.A0A1X7SMV9"/>
<sequence length="310" mass="35508">MTAQAFIRALKRFTSRRGLPSLIVSDNSKTFKSSAKTLIAIFKHPATQHYLSGVRIEWQFNLEKAPWWGGMFERLVGSMKRCLRKTVGKSKLTFDELSTVITEVEGVLNSRPLSFVSTEDLEEPLTPAHFLLGRRSLSLPDSFCYGEESEDIDITSSALTKRMKHLNSTLERFWRRWTNEYLLELREAHRYSKGSRNSSIPTVGDIVLVHDEDKPRGFWKLSRIMELIVGSDGKIRGAIVRIGNKRLRRPLQKLYPLEVSQQDPPDSLSDSSNVTSDVLTDITPRRSTRSTNQMTLDRMQACRLQFLDDN</sequence>